<dbReference type="FunFam" id="3.40.640.10:FF:000009">
    <property type="entry name" value="Cystathionine gamma-synthase homolog"/>
    <property type="match status" value="1"/>
</dbReference>
<evidence type="ECO:0000256" key="1">
    <source>
        <dbReference type="ARBA" id="ARBA00001933"/>
    </source>
</evidence>
<dbReference type="PANTHER" id="PTHR11808:SF15">
    <property type="entry name" value="CYSTATHIONINE GAMMA-LYASE"/>
    <property type="match status" value="1"/>
</dbReference>
<dbReference type="SUPFAM" id="SSF53383">
    <property type="entry name" value="PLP-dependent transferases"/>
    <property type="match status" value="1"/>
</dbReference>
<dbReference type="InterPro" id="IPR015422">
    <property type="entry name" value="PyrdxlP-dep_Trfase_small"/>
</dbReference>
<evidence type="ECO:0000256" key="3">
    <source>
        <dbReference type="ARBA" id="ARBA00022898"/>
    </source>
</evidence>
<keyword evidence="7" id="KW-1185">Reference proteome</keyword>
<dbReference type="PIRSF" id="PIRSF001434">
    <property type="entry name" value="CGS"/>
    <property type="match status" value="1"/>
</dbReference>
<evidence type="ECO:0000256" key="5">
    <source>
        <dbReference type="RuleBase" id="RU362118"/>
    </source>
</evidence>
<dbReference type="RefSeq" id="WP_136933791.1">
    <property type="nucleotide sequence ID" value="NZ_SSMQ01000054.1"/>
</dbReference>
<proteinExistence type="inferred from homology"/>
<dbReference type="OrthoDB" id="9805807at2"/>
<feature type="modified residue" description="N6-(pyridoxal phosphate)lysine" evidence="4">
    <location>
        <position position="204"/>
    </location>
</feature>
<reference evidence="6 7" key="1">
    <citation type="submission" date="2019-04" db="EMBL/GenBank/DDBJ databases">
        <authorList>
            <person name="Li Y."/>
            <person name="Wang J."/>
        </authorList>
    </citation>
    <scope>NUCLEOTIDE SEQUENCE [LARGE SCALE GENOMIC DNA]</scope>
    <source>
        <strain evidence="6 7">DSM 14668</strain>
    </source>
</reference>
<dbReference type="EMBL" id="SSMQ01000054">
    <property type="protein sequence ID" value="TKC99661.1"/>
    <property type="molecule type" value="Genomic_DNA"/>
</dbReference>
<dbReference type="Gene3D" id="3.40.640.10">
    <property type="entry name" value="Type I PLP-dependent aspartate aminotransferase-like (Major domain)"/>
    <property type="match status" value="1"/>
</dbReference>
<keyword evidence="6" id="KW-0808">Transferase</keyword>
<comment type="similarity">
    <text evidence="2 5">Belongs to the trans-sulfuration enzymes family.</text>
</comment>
<sequence>MKTKDAPFPVSLDTLAIHAGQEPDPISGAVMMPIVLASTFAQESPGVHKGFEYSRSGNPTRRALEACIAALEGGTHGYSFGSGLAATTTLLHTLSPGAHILCGDDVYGGTFRLMDKVMGPMGISSSFVDMRDPAAVRAAIRPSTRLLWIETPTNPMLKVFDIAALAAVAREAKITFVVDNTFATPMLQRPLDLGADVVVHSVTKYLNGHSDVVGGAIVTSNPKVAERIGFLQNAMGGVPSPFDCYLVLRGLKTLPVRVRHQSMAALALAERLARHPRVERVHYPGLASHPDHAVAARQMRGGFGGMISIEVAGGLMAARTVLERLHVFSCAESLGGVESLAEHPAIMTHASVPEETRKVLGISDGLVRLSVGLEAVDDLWKDLEHALG</sequence>
<dbReference type="GO" id="GO:0004123">
    <property type="term" value="F:cystathionine gamma-lyase activity"/>
    <property type="evidence" value="ECO:0007669"/>
    <property type="project" value="TreeGrafter"/>
</dbReference>
<dbReference type="InterPro" id="IPR000277">
    <property type="entry name" value="Cys/Met-Metab_PyrdxlP-dep_enz"/>
</dbReference>
<dbReference type="EC" id="2.5.1.48" evidence="6"/>
<dbReference type="Proteomes" id="UP000309215">
    <property type="component" value="Unassembled WGS sequence"/>
</dbReference>
<dbReference type="GO" id="GO:0019346">
    <property type="term" value="P:transsulfuration"/>
    <property type="evidence" value="ECO:0007669"/>
    <property type="project" value="InterPro"/>
</dbReference>
<dbReference type="GO" id="GO:0009086">
    <property type="term" value="P:methionine biosynthetic process"/>
    <property type="evidence" value="ECO:0007669"/>
    <property type="project" value="UniProtKB-ARBA"/>
</dbReference>
<dbReference type="GO" id="GO:0019343">
    <property type="term" value="P:cysteine biosynthetic process via cystathionine"/>
    <property type="evidence" value="ECO:0007669"/>
    <property type="project" value="TreeGrafter"/>
</dbReference>
<dbReference type="NCBIfam" id="NF005871">
    <property type="entry name" value="PRK07811.1"/>
    <property type="match status" value="1"/>
</dbReference>
<dbReference type="Pfam" id="PF01053">
    <property type="entry name" value="Cys_Met_Meta_PP"/>
    <property type="match status" value="1"/>
</dbReference>
<keyword evidence="3 4" id="KW-0663">Pyridoxal phosphate</keyword>
<dbReference type="GO" id="GO:0030170">
    <property type="term" value="F:pyridoxal phosphate binding"/>
    <property type="evidence" value="ECO:0007669"/>
    <property type="project" value="InterPro"/>
</dbReference>
<evidence type="ECO:0000313" key="6">
    <source>
        <dbReference type="EMBL" id="TKC99661.1"/>
    </source>
</evidence>
<dbReference type="CDD" id="cd00614">
    <property type="entry name" value="CGS_like"/>
    <property type="match status" value="1"/>
</dbReference>
<dbReference type="Gene3D" id="3.90.1150.10">
    <property type="entry name" value="Aspartate Aminotransferase, domain 1"/>
    <property type="match status" value="1"/>
</dbReference>
<name>A0A4U1IZI7_9BACT</name>
<comment type="cofactor">
    <cofactor evidence="1 5">
        <name>pyridoxal 5'-phosphate</name>
        <dbReference type="ChEBI" id="CHEBI:597326"/>
    </cofactor>
</comment>
<comment type="caution">
    <text evidence="6">The sequence shown here is derived from an EMBL/GenBank/DDBJ whole genome shotgun (WGS) entry which is preliminary data.</text>
</comment>
<gene>
    <name evidence="6" type="ORF">E8A74_36895</name>
</gene>
<organism evidence="6 7">
    <name type="scientific">Polyangium fumosum</name>
    <dbReference type="NCBI Taxonomy" id="889272"/>
    <lineage>
        <taxon>Bacteria</taxon>
        <taxon>Pseudomonadati</taxon>
        <taxon>Myxococcota</taxon>
        <taxon>Polyangia</taxon>
        <taxon>Polyangiales</taxon>
        <taxon>Polyangiaceae</taxon>
        <taxon>Polyangium</taxon>
    </lineage>
</organism>
<accession>A0A4U1IZI7</accession>
<dbReference type="AlphaFoldDB" id="A0A4U1IZI7"/>
<evidence type="ECO:0000313" key="7">
    <source>
        <dbReference type="Proteomes" id="UP000309215"/>
    </source>
</evidence>
<evidence type="ECO:0000256" key="4">
    <source>
        <dbReference type="PIRSR" id="PIRSR001434-2"/>
    </source>
</evidence>
<dbReference type="GO" id="GO:0005737">
    <property type="term" value="C:cytoplasm"/>
    <property type="evidence" value="ECO:0007669"/>
    <property type="project" value="TreeGrafter"/>
</dbReference>
<protein>
    <submittedName>
        <fullName evidence="6">Cystathionine gamma-synthase</fullName>
        <ecNumber evidence="6">2.5.1.48</ecNumber>
    </submittedName>
</protein>
<dbReference type="GO" id="GO:0003962">
    <property type="term" value="F:cystathionine gamma-synthase activity"/>
    <property type="evidence" value="ECO:0007669"/>
    <property type="project" value="UniProtKB-EC"/>
</dbReference>
<dbReference type="InterPro" id="IPR015424">
    <property type="entry name" value="PyrdxlP-dep_Trfase"/>
</dbReference>
<evidence type="ECO:0000256" key="2">
    <source>
        <dbReference type="ARBA" id="ARBA00009077"/>
    </source>
</evidence>
<dbReference type="InterPro" id="IPR015421">
    <property type="entry name" value="PyrdxlP-dep_Trfase_major"/>
</dbReference>
<dbReference type="PANTHER" id="PTHR11808">
    <property type="entry name" value="TRANS-SULFURATION ENZYME FAMILY MEMBER"/>
    <property type="match status" value="1"/>
</dbReference>
<dbReference type="FunFam" id="3.90.1150.10:FF:000033">
    <property type="entry name" value="Cystathionine gamma-synthase"/>
    <property type="match status" value="1"/>
</dbReference>